<evidence type="ECO:0000313" key="2">
    <source>
        <dbReference type="Proteomes" id="UP000193144"/>
    </source>
</evidence>
<sequence length="67" mass="7962">MALPSKHSKMTQTIIEDRYIDEEKLLDLCRARFGAGNYRLRWTLNKWYLSAPGPIEDDELDRCELKF</sequence>
<dbReference type="AlphaFoldDB" id="A0A1Y1ZPY9"/>
<dbReference type="Proteomes" id="UP000193144">
    <property type="component" value="Unassembled WGS sequence"/>
</dbReference>
<keyword evidence="2" id="KW-1185">Reference proteome</keyword>
<comment type="caution">
    <text evidence="1">The sequence shown here is derived from an EMBL/GenBank/DDBJ whole genome shotgun (WGS) entry which is preliminary data.</text>
</comment>
<gene>
    <name evidence="1" type="ORF">BCR34DRAFT_600818</name>
</gene>
<protein>
    <submittedName>
        <fullName evidence="1">Uncharacterized protein</fullName>
    </submittedName>
</protein>
<dbReference type="OrthoDB" id="3783539at2759"/>
<accession>A0A1Y1ZPY9</accession>
<reference evidence="1 2" key="1">
    <citation type="submission" date="2016-07" db="EMBL/GenBank/DDBJ databases">
        <title>Pervasive Adenine N6-methylation of Active Genes in Fungi.</title>
        <authorList>
            <consortium name="DOE Joint Genome Institute"/>
            <person name="Mondo S.J."/>
            <person name="Dannebaum R.O."/>
            <person name="Kuo R.C."/>
            <person name="Labutti K."/>
            <person name="Haridas S."/>
            <person name="Kuo A."/>
            <person name="Salamov A."/>
            <person name="Ahrendt S.R."/>
            <person name="Lipzen A."/>
            <person name="Sullivan W."/>
            <person name="Andreopoulos W.B."/>
            <person name="Clum A."/>
            <person name="Lindquist E."/>
            <person name="Daum C."/>
            <person name="Ramamoorthy G.K."/>
            <person name="Gryganskyi A."/>
            <person name="Culley D."/>
            <person name="Magnuson J.K."/>
            <person name="James T.Y."/>
            <person name="O'Malley M.A."/>
            <person name="Stajich J.E."/>
            <person name="Spatafora J.W."/>
            <person name="Visel A."/>
            <person name="Grigoriev I.V."/>
        </authorList>
    </citation>
    <scope>NUCLEOTIDE SEQUENCE [LARGE SCALE GENOMIC DNA]</scope>
    <source>
        <strain evidence="1 2">CBS 115471</strain>
    </source>
</reference>
<dbReference type="EMBL" id="MCFA01000053">
    <property type="protein sequence ID" value="ORY12264.1"/>
    <property type="molecule type" value="Genomic_DNA"/>
</dbReference>
<name>A0A1Y1ZPY9_9PLEO</name>
<organism evidence="1 2">
    <name type="scientific">Clohesyomyces aquaticus</name>
    <dbReference type="NCBI Taxonomy" id="1231657"/>
    <lineage>
        <taxon>Eukaryota</taxon>
        <taxon>Fungi</taxon>
        <taxon>Dikarya</taxon>
        <taxon>Ascomycota</taxon>
        <taxon>Pezizomycotina</taxon>
        <taxon>Dothideomycetes</taxon>
        <taxon>Pleosporomycetidae</taxon>
        <taxon>Pleosporales</taxon>
        <taxon>Lindgomycetaceae</taxon>
        <taxon>Clohesyomyces</taxon>
    </lineage>
</organism>
<proteinExistence type="predicted"/>
<evidence type="ECO:0000313" key="1">
    <source>
        <dbReference type="EMBL" id="ORY12264.1"/>
    </source>
</evidence>